<dbReference type="Proteomes" id="UP000256373">
    <property type="component" value="Unassembled WGS sequence"/>
</dbReference>
<feature type="transmembrane region" description="Helical" evidence="1">
    <location>
        <begin position="153"/>
        <end position="177"/>
    </location>
</feature>
<feature type="transmembrane region" description="Helical" evidence="1">
    <location>
        <begin position="95"/>
        <end position="113"/>
    </location>
</feature>
<sequence>MTTDPRHESVGADSKHPVINCHTHIFTSDYVPPHLAKTFIPEPLHRIFSLGWLVPAAKWWFNSNSSPYKWPYQRWYILLIQTLYRIRIGIARSRILSAVKFVVGLIIAASIFYELKKLYFPVIESDQHILFKAVNLLTGWLESAGMLIITNSWFLKSVLLILLLTFFPSGRNLLIFLMRRTIWFFKILPGKQTFALISRYINIVMLARYKDQFRIFSRLRSQYPKGSAMVVLPMDMEYMKAGKPIKSYETQMKELARVKANHKDFIYPFIFVDPRRITDERSVESKELFFDYEIQDNKVKLRPCFIKTYIEVHKFSGFKIYPALGYHVFDERLLALWKYAADNNLPIMTHCIRGTIFYRGDKKKDWDQHPVFEQYEGNQDDTPSVAEHFRPLLFKQTKPIDVQEIFTHPMNYACLLKREWLAVIVAKSQDPKVKQLFGYDQQRGTISCGLEELKICFGHFGGEDEWLKYFERDRDSWGQQLQRYPLRGISFISENGKTPDRRKPEKLWKYADWYSLICSMMLQHPNVYADISYILHDTQKILPLLKQTLCHPELRRKVLYGTDFYVVRNHKSDKQMLAEMMNGLSTEEFDQIARLNPRTFLNLKI</sequence>
<evidence type="ECO:0000313" key="2">
    <source>
        <dbReference type="EMBL" id="REA63674.1"/>
    </source>
</evidence>
<dbReference type="SUPFAM" id="SSF51556">
    <property type="entry name" value="Metallo-dependent hydrolases"/>
    <property type="match status" value="1"/>
</dbReference>
<protein>
    <submittedName>
        <fullName evidence="2">Uncharacterized protein</fullName>
    </submittedName>
</protein>
<dbReference type="OrthoDB" id="1407586at2"/>
<organism evidence="2 3">
    <name type="scientific">Dyadobacter luteus</name>
    <dbReference type="NCBI Taxonomy" id="2259619"/>
    <lineage>
        <taxon>Bacteria</taxon>
        <taxon>Pseudomonadati</taxon>
        <taxon>Bacteroidota</taxon>
        <taxon>Cytophagia</taxon>
        <taxon>Cytophagales</taxon>
        <taxon>Spirosomataceae</taxon>
        <taxon>Dyadobacter</taxon>
    </lineage>
</organism>
<dbReference type="Gene3D" id="3.20.20.140">
    <property type="entry name" value="Metal-dependent hydrolases"/>
    <property type="match status" value="1"/>
</dbReference>
<evidence type="ECO:0000256" key="1">
    <source>
        <dbReference type="SAM" id="Phobius"/>
    </source>
</evidence>
<keyword evidence="1" id="KW-1133">Transmembrane helix</keyword>
<accession>A0A3D8YGI8</accession>
<dbReference type="InterPro" id="IPR032466">
    <property type="entry name" value="Metal_Hydrolase"/>
</dbReference>
<dbReference type="EMBL" id="QNUL01000002">
    <property type="protein sequence ID" value="REA63674.1"/>
    <property type="molecule type" value="Genomic_DNA"/>
</dbReference>
<reference evidence="2 3" key="1">
    <citation type="submission" date="2018-07" db="EMBL/GenBank/DDBJ databases">
        <title>Dyadobacter roseus sp. nov., isolated from rose rhizosphere soil.</title>
        <authorList>
            <person name="Chen L."/>
        </authorList>
    </citation>
    <scope>NUCLEOTIDE SEQUENCE [LARGE SCALE GENOMIC DNA]</scope>
    <source>
        <strain evidence="2 3">RS19</strain>
    </source>
</reference>
<keyword evidence="3" id="KW-1185">Reference proteome</keyword>
<dbReference type="RefSeq" id="WP_115829424.1">
    <property type="nucleotide sequence ID" value="NZ_QNUL01000002.1"/>
</dbReference>
<dbReference type="AlphaFoldDB" id="A0A3D8YGI8"/>
<keyword evidence="1" id="KW-0472">Membrane</keyword>
<proteinExistence type="predicted"/>
<comment type="caution">
    <text evidence="2">The sequence shown here is derived from an EMBL/GenBank/DDBJ whole genome shotgun (WGS) entry which is preliminary data.</text>
</comment>
<name>A0A3D8YGI8_9BACT</name>
<keyword evidence="1" id="KW-0812">Transmembrane</keyword>
<gene>
    <name evidence="2" type="ORF">DSL64_04360</name>
</gene>
<evidence type="ECO:0000313" key="3">
    <source>
        <dbReference type="Proteomes" id="UP000256373"/>
    </source>
</evidence>